<evidence type="ECO:0000256" key="1">
    <source>
        <dbReference type="SAM" id="MobiDB-lite"/>
    </source>
</evidence>
<dbReference type="EMBL" id="CP036265">
    <property type="protein sequence ID" value="QDT16215.1"/>
    <property type="molecule type" value="Genomic_DNA"/>
</dbReference>
<dbReference type="AlphaFoldDB" id="A0A517PA26"/>
<feature type="region of interest" description="Disordered" evidence="1">
    <location>
        <begin position="1"/>
        <end position="21"/>
    </location>
</feature>
<feature type="transmembrane region" description="Helical" evidence="2">
    <location>
        <begin position="66"/>
        <end position="84"/>
    </location>
</feature>
<feature type="transmembrane region" description="Helical" evidence="2">
    <location>
        <begin position="28"/>
        <end position="54"/>
    </location>
</feature>
<keyword evidence="2" id="KW-0472">Membrane</keyword>
<name>A0A517PA26_9PLAN</name>
<reference evidence="3 4" key="1">
    <citation type="submission" date="2019-02" db="EMBL/GenBank/DDBJ databases">
        <title>Deep-cultivation of Planctomycetes and their phenomic and genomic characterization uncovers novel biology.</title>
        <authorList>
            <person name="Wiegand S."/>
            <person name="Jogler M."/>
            <person name="Boedeker C."/>
            <person name="Pinto D."/>
            <person name="Vollmers J."/>
            <person name="Rivas-Marin E."/>
            <person name="Kohn T."/>
            <person name="Peeters S.H."/>
            <person name="Heuer A."/>
            <person name="Rast P."/>
            <person name="Oberbeckmann S."/>
            <person name="Bunk B."/>
            <person name="Jeske O."/>
            <person name="Meyerdierks A."/>
            <person name="Storesund J.E."/>
            <person name="Kallscheuer N."/>
            <person name="Luecker S."/>
            <person name="Lage O.M."/>
            <person name="Pohl T."/>
            <person name="Merkel B.J."/>
            <person name="Hornburger P."/>
            <person name="Mueller R.-W."/>
            <person name="Bruemmer F."/>
            <person name="Labrenz M."/>
            <person name="Spormann A.M."/>
            <person name="Op den Camp H."/>
            <person name="Overmann J."/>
            <person name="Amann R."/>
            <person name="Jetten M.S.M."/>
            <person name="Mascher T."/>
            <person name="Medema M.H."/>
            <person name="Devos D.P."/>
            <person name="Kaster A.-K."/>
            <person name="Ovreas L."/>
            <person name="Rohde M."/>
            <person name="Galperin M.Y."/>
            <person name="Jogler C."/>
        </authorList>
    </citation>
    <scope>NUCLEOTIDE SEQUENCE [LARGE SCALE GENOMIC DNA]</scope>
    <source>
        <strain evidence="3 4">CA12</strain>
    </source>
</reference>
<organism evidence="3 4">
    <name type="scientific">Alienimonas californiensis</name>
    <dbReference type="NCBI Taxonomy" id="2527989"/>
    <lineage>
        <taxon>Bacteria</taxon>
        <taxon>Pseudomonadati</taxon>
        <taxon>Planctomycetota</taxon>
        <taxon>Planctomycetia</taxon>
        <taxon>Planctomycetales</taxon>
        <taxon>Planctomycetaceae</taxon>
        <taxon>Alienimonas</taxon>
    </lineage>
</organism>
<dbReference type="KEGG" id="acaf:CA12_23150"/>
<gene>
    <name evidence="3" type="ORF">CA12_23150</name>
</gene>
<dbReference type="RefSeq" id="WP_207622252.1">
    <property type="nucleotide sequence ID" value="NZ_CP036265.1"/>
</dbReference>
<feature type="transmembrane region" description="Helical" evidence="2">
    <location>
        <begin position="111"/>
        <end position="137"/>
    </location>
</feature>
<evidence type="ECO:0000256" key="2">
    <source>
        <dbReference type="SAM" id="Phobius"/>
    </source>
</evidence>
<keyword evidence="2" id="KW-0812">Transmembrane</keyword>
<keyword evidence="2" id="KW-1133">Transmembrane helix</keyword>
<dbReference type="Proteomes" id="UP000318741">
    <property type="component" value="Chromosome"/>
</dbReference>
<keyword evidence="4" id="KW-1185">Reference proteome</keyword>
<evidence type="ECO:0000313" key="4">
    <source>
        <dbReference type="Proteomes" id="UP000318741"/>
    </source>
</evidence>
<sequence>MSDFRPESQNERATEREPDASELPERPALLWLLAFAPTVWAVHFLACYVPAAIWCAKFGTLGRLPIYIAVVTVLALLAIGWTGWGGWRRHSVGTSEAVPHDFDAPISRHRFLGFATALLSGLSAVATLFTAAAFLFAGVCE</sequence>
<protein>
    <submittedName>
        <fullName evidence="3">Uncharacterized protein</fullName>
    </submittedName>
</protein>
<evidence type="ECO:0000313" key="3">
    <source>
        <dbReference type="EMBL" id="QDT16215.1"/>
    </source>
</evidence>
<proteinExistence type="predicted"/>
<accession>A0A517PA26</accession>